<dbReference type="HAMAP" id="MF_00168">
    <property type="entry name" value="Q_tRNA_Tgt"/>
    <property type="match status" value="1"/>
</dbReference>
<comment type="catalytic activity">
    <reaction evidence="5 6">
        <text>7-aminomethyl-7-carbaguanine + guanosine(34) in tRNA = 7-aminomethyl-7-carbaguanosine(34) in tRNA + guanine</text>
        <dbReference type="Rhea" id="RHEA:24104"/>
        <dbReference type="Rhea" id="RHEA-COMP:10341"/>
        <dbReference type="Rhea" id="RHEA-COMP:10342"/>
        <dbReference type="ChEBI" id="CHEBI:16235"/>
        <dbReference type="ChEBI" id="CHEBI:58703"/>
        <dbReference type="ChEBI" id="CHEBI:74269"/>
        <dbReference type="ChEBI" id="CHEBI:82833"/>
        <dbReference type="EC" id="2.4.2.29"/>
    </reaction>
</comment>
<feature type="binding site" evidence="6">
    <location>
        <position position="304"/>
    </location>
    <ligand>
        <name>Zn(2+)</name>
        <dbReference type="ChEBI" id="CHEBI:29105"/>
    </ligand>
</feature>
<comment type="similarity">
    <text evidence="6">Belongs to the queuine tRNA-ribosyltransferase family.</text>
</comment>
<feature type="binding site" evidence="6">
    <location>
        <begin position="90"/>
        <end position="94"/>
    </location>
    <ligand>
        <name>substrate</name>
    </ligand>
</feature>
<sequence>MFRFELQAQSGQARAGVFYTPHGAIPTPVFAPVGTQATVKAMQPRELYELGATLILANTYHLYLRPGDDLIARRGGLHRFMAWERPILTDSGGFQVFSLDALRRIDDDGVTFRSHLDGSTHRFTPEKSIRIQHNLGADVIMCFDECPKPHNREEVRRACDRTHAWALRCLEEHARSGDPERQALFGIVQGGIFPDLRAESARFLTDLDFVGYAVGGLAVGESKAEMLATLEHTVPLLPVDRPRYLMGVGSPEDLVNGVERGIDIFDCVLPTRMARHGAALTRHGRLNLRNLDYAEDDAPLEAGCTCYTCAHFSRAYLRHLVKSNELLGHQLLTLHNLYLLLTLMREMRAAIFEGTFEAYATHFLAAYRPTSKEASAPPSS</sequence>
<keyword evidence="1 6" id="KW-0328">Glycosyltransferase</keyword>
<dbReference type="GO" id="GO:0005829">
    <property type="term" value="C:cytosol"/>
    <property type="evidence" value="ECO:0007669"/>
    <property type="project" value="TreeGrafter"/>
</dbReference>
<keyword evidence="6" id="KW-0862">Zinc</keyword>
<keyword evidence="2 6" id="KW-0808">Transferase</keyword>
<evidence type="ECO:0000256" key="1">
    <source>
        <dbReference type="ARBA" id="ARBA00022676"/>
    </source>
</evidence>
<dbReference type="FunFam" id="3.20.20.105:FF:000001">
    <property type="entry name" value="Queuine tRNA-ribosyltransferase"/>
    <property type="match status" value="1"/>
</dbReference>
<feature type="active site" description="Proton acceptor" evidence="6">
    <location>
        <position position="90"/>
    </location>
</feature>
<keyword evidence="6" id="KW-0479">Metal-binding</keyword>
<comment type="function">
    <text evidence="6">Catalyzes the base-exchange of a guanine (G) residue with the queuine precursor 7-aminomethyl-7-deazaguanine (PreQ1) at position 34 (anticodon wobble position) in tRNAs with GU(N) anticodons (tRNA-Asp, -Asn, -His and -Tyr). Catalysis occurs through a double-displacement mechanism. The nucleophile active site attacks the C1' of nucleotide 34 to detach the guanine base from the RNA, forming a covalent enzyme-RNA intermediate. The proton acceptor active site deprotonates the incoming PreQ1, allowing a nucleophilic attack on the C1' of the ribose to form the product. After dissociation, two additional enzymatic reactions on the tRNA convert PreQ1 to queuine (Q), resulting in the hypermodified nucleoside queuosine (7-(((4,5-cis-dihydroxy-2-cyclopenten-1-yl)amino)methyl)-7-deazaguanosine).</text>
</comment>
<organism evidence="8 9">
    <name type="scientific">Candidatus Thermofonsia Clade 1 bacterium</name>
    <dbReference type="NCBI Taxonomy" id="2364210"/>
    <lineage>
        <taxon>Bacteria</taxon>
        <taxon>Bacillati</taxon>
        <taxon>Chloroflexota</taxon>
        <taxon>Candidatus Thermofontia</taxon>
        <taxon>Candidatus Thermofonsia Clade 1</taxon>
    </lineage>
</organism>
<feature type="binding site" evidence="6">
    <location>
        <position position="306"/>
    </location>
    <ligand>
        <name>Zn(2+)</name>
        <dbReference type="ChEBI" id="CHEBI:29105"/>
    </ligand>
</feature>
<feature type="region of interest" description="RNA binding; important for wobble base 34 recognition" evidence="6">
    <location>
        <begin position="271"/>
        <end position="275"/>
    </location>
</feature>
<feature type="binding site" evidence="6">
    <location>
        <position position="335"/>
    </location>
    <ligand>
        <name>Zn(2+)</name>
        <dbReference type="ChEBI" id="CHEBI:29105"/>
    </ligand>
</feature>
<dbReference type="Gene3D" id="3.20.20.105">
    <property type="entry name" value="Queuine tRNA-ribosyltransferase-like"/>
    <property type="match status" value="1"/>
</dbReference>
<dbReference type="EC" id="2.4.2.29" evidence="6"/>
<reference evidence="8 9" key="1">
    <citation type="submission" date="2017-11" db="EMBL/GenBank/DDBJ databases">
        <title>Evolution of Phototrophy in the Chloroflexi Phylum Driven by Horizontal Gene Transfer.</title>
        <authorList>
            <person name="Ward L.M."/>
            <person name="Hemp J."/>
            <person name="Shih P.M."/>
            <person name="Mcglynn S.E."/>
            <person name="Fischer W."/>
        </authorList>
    </citation>
    <scope>NUCLEOTIDE SEQUENCE [LARGE SCALE GENOMIC DNA]</scope>
    <source>
        <strain evidence="8">CP2_2F</strain>
    </source>
</reference>
<comment type="pathway">
    <text evidence="6">tRNA modification; tRNA-queuosine biosynthesis.</text>
</comment>
<evidence type="ECO:0000256" key="6">
    <source>
        <dbReference type="HAMAP-Rule" id="MF_00168"/>
    </source>
</evidence>
<feature type="binding site" evidence="6">
    <location>
        <position position="216"/>
    </location>
    <ligand>
        <name>substrate</name>
    </ligand>
</feature>
<dbReference type="GO" id="GO:0008616">
    <property type="term" value="P:tRNA queuosine(34) biosynthetic process"/>
    <property type="evidence" value="ECO:0007669"/>
    <property type="project" value="UniProtKB-UniRule"/>
</dbReference>
<dbReference type="InterPro" id="IPR050076">
    <property type="entry name" value="ArchSynthase1/Queuine_TRR"/>
</dbReference>
<protein>
    <recommendedName>
        <fullName evidence="6">Queuine tRNA-ribosyltransferase</fullName>
        <ecNumber evidence="6">2.4.2.29</ecNumber>
    </recommendedName>
    <alternativeName>
        <fullName evidence="6">Guanine insertion enzyme</fullName>
    </alternativeName>
    <alternativeName>
        <fullName evidence="6">tRNA-guanine transglycosylase</fullName>
    </alternativeName>
</protein>
<name>A0A2M8P486_9CHLR</name>
<feature type="region of interest" description="RNA binding" evidence="6">
    <location>
        <begin position="247"/>
        <end position="253"/>
    </location>
</feature>
<dbReference type="Pfam" id="PF01702">
    <property type="entry name" value="TGT"/>
    <property type="match status" value="1"/>
</dbReference>
<comment type="cofactor">
    <cofactor evidence="6">
        <name>Zn(2+)</name>
        <dbReference type="ChEBI" id="CHEBI:29105"/>
    </cofactor>
    <text evidence="6">Binds 1 zinc ion per subunit.</text>
</comment>
<dbReference type="Proteomes" id="UP000228921">
    <property type="component" value="Unassembled WGS sequence"/>
</dbReference>
<feature type="active site" description="Nucleophile" evidence="6">
    <location>
        <position position="266"/>
    </location>
</feature>
<feature type="binding site" evidence="6">
    <location>
        <position position="144"/>
    </location>
    <ligand>
        <name>substrate</name>
    </ligand>
</feature>
<dbReference type="InterPro" id="IPR004803">
    <property type="entry name" value="TGT"/>
</dbReference>
<feature type="binding site" evidence="6">
    <location>
        <position position="309"/>
    </location>
    <ligand>
        <name>Zn(2+)</name>
        <dbReference type="ChEBI" id="CHEBI:29105"/>
    </ligand>
</feature>
<evidence type="ECO:0000256" key="4">
    <source>
        <dbReference type="ARBA" id="ARBA00022785"/>
    </source>
</evidence>
<dbReference type="InterPro" id="IPR036511">
    <property type="entry name" value="TGT-like_sf"/>
</dbReference>
<evidence type="ECO:0000256" key="2">
    <source>
        <dbReference type="ARBA" id="ARBA00022679"/>
    </source>
</evidence>
<keyword evidence="3 6" id="KW-0819">tRNA processing</keyword>
<evidence type="ECO:0000313" key="8">
    <source>
        <dbReference type="EMBL" id="PJF32346.1"/>
    </source>
</evidence>
<gene>
    <name evidence="6" type="primary">tgt</name>
    <name evidence="8" type="ORF">CUN51_01575</name>
</gene>
<comment type="caution">
    <text evidence="8">The sequence shown here is derived from an EMBL/GenBank/DDBJ whole genome shotgun (WGS) entry which is preliminary data.</text>
</comment>
<dbReference type="PANTHER" id="PTHR46499:SF1">
    <property type="entry name" value="QUEUINE TRNA-RIBOSYLTRANSFERASE"/>
    <property type="match status" value="1"/>
</dbReference>
<accession>A0A2M8P486</accession>
<evidence type="ECO:0000256" key="3">
    <source>
        <dbReference type="ARBA" id="ARBA00022694"/>
    </source>
</evidence>
<dbReference type="GO" id="GO:0046872">
    <property type="term" value="F:metal ion binding"/>
    <property type="evidence" value="ECO:0007669"/>
    <property type="project" value="UniProtKB-KW"/>
</dbReference>
<feature type="binding site" evidence="6">
    <location>
        <position position="189"/>
    </location>
    <ligand>
        <name>substrate</name>
    </ligand>
</feature>
<dbReference type="GO" id="GO:0008479">
    <property type="term" value="F:tRNA-guanosine(34) queuine transglycosylase activity"/>
    <property type="evidence" value="ECO:0007669"/>
    <property type="project" value="UniProtKB-UniRule"/>
</dbReference>
<dbReference type="NCBIfam" id="TIGR00449">
    <property type="entry name" value="tgt_general"/>
    <property type="match status" value="1"/>
</dbReference>
<dbReference type="SUPFAM" id="SSF51713">
    <property type="entry name" value="tRNA-guanine transglycosylase"/>
    <property type="match status" value="1"/>
</dbReference>
<comment type="subunit">
    <text evidence="6">Homodimer. Within each dimer, one monomer is responsible for RNA recognition and catalysis, while the other monomer binds to the replacement base PreQ1.</text>
</comment>
<dbReference type="PANTHER" id="PTHR46499">
    <property type="entry name" value="QUEUINE TRNA-RIBOSYLTRANSFERASE"/>
    <property type="match status" value="1"/>
</dbReference>
<feature type="domain" description="tRNA-guanine(15) transglycosylase-like" evidence="7">
    <location>
        <begin position="12"/>
        <end position="368"/>
    </location>
</feature>
<dbReference type="UniPathway" id="UPA00392"/>
<dbReference type="AlphaFoldDB" id="A0A2M8P486"/>
<evidence type="ECO:0000259" key="7">
    <source>
        <dbReference type="Pfam" id="PF01702"/>
    </source>
</evidence>
<dbReference type="EMBL" id="PGTK01000001">
    <property type="protein sequence ID" value="PJF32346.1"/>
    <property type="molecule type" value="Genomic_DNA"/>
</dbReference>
<proteinExistence type="inferred from homology"/>
<keyword evidence="4 6" id="KW-0671">Queuosine biosynthesis</keyword>
<dbReference type="NCBIfam" id="TIGR00430">
    <property type="entry name" value="Q_tRNA_tgt"/>
    <property type="match status" value="1"/>
</dbReference>
<evidence type="ECO:0000313" key="9">
    <source>
        <dbReference type="Proteomes" id="UP000228921"/>
    </source>
</evidence>
<evidence type="ECO:0000256" key="5">
    <source>
        <dbReference type="ARBA" id="ARBA00050112"/>
    </source>
</evidence>
<dbReference type="InterPro" id="IPR002616">
    <property type="entry name" value="tRNA_ribo_trans-like"/>
</dbReference>